<dbReference type="EMBL" id="SJPO01000001">
    <property type="protein sequence ID" value="TWT85349.1"/>
    <property type="molecule type" value="Genomic_DNA"/>
</dbReference>
<dbReference type="Gene3D" id="3.10.50.40">
    <property type="match status" value="1"/>
</dbReference>
<name>A0A5C5ZD63_9BACT</name>
<dbReference type="RefSeq" id="WP_146583618.1">
    <property type="nucleotide sequence ID" value="NZ_SJPO01000001.1"/>
</dbReference>
<comment type="caution">
    <text evidence="8">The sequence shown here is derived from an EMBL/GenBank/DDBJ whole genome shotgun (WGS) entry which is preliminary data.</text>
</comment>
<evidence type="ECO:0000256" key="6">
    <source>
        <dbReference type="RuleBase" id="RU003915"/>
    </source>
</evidence>
<protein>
    <recommendedName>
        <fullName evidence="6">Peptidyl-prolyl cis-trans isomerase</fullName>
        <ecNumber evidence="6">5.2.1.8</ecNumber>
    </recommendedName>
</protein>
<dbReference type="SUPFAM" id="SSF54534">
    <property type="entry name" value="FKBP-like"/>
    <property type="match status" value="1"/>
</dbReference>
<dbReference type="Pfam" id="PF00254">
    <property type="entry name" value="FKBP_C"/>
    <property type="match status" value="1"/>
</dbReference>
<dbReference type="PANTHER" id="PTHR43811:SF19">
    <property type="entry name" value="39 KDA FK506-BINDING NUCLEAR PROTEIN"/>
    <property type="match status" value="1"/>
</dbReference>
<dbReference type="AlphaFoldDB" id="A0A5C5ZD63"/>
<gene>
    <name evidence="8" type="primary">fkbP</name>
    <name evidence="8" type="ORF">Pla123a_01560</name>
</gene>
<dbReference type="OrthoDB" id="280278at2"/>
<evidence type="ECO:0000313" key="8">
    <source>
        <dbReference type="EMBL" id="TWT85349.1"/>
    </source>
</evidence>
<sequence>MKPPISLRITDNQIGSGRVCVPGDVAVCHWVCRRRKGDILFASDADSPHPIRVGARDYCVGVEYGLLGMRVGGRRTIVVPPNLTYVEQKIYPELPANGLLIYQLELIDLPKKWDPDMEQRLSPPPPSG</sequence>
<reference evidence="8 9" key="1">
    <citation type="submission" date="2019-02" db="EMBL/GenBank/DDBJ databases">
        <title>Deep-cultivation of Planctomycetes and their phenomic and genomic characterization uncovers novel biology.</title>
        <authorList>
            <person name="Wiegand S."/>
            <person name="Jogler M."/>
            <person name="Boedeker C."/>
            <person name="Pinto D."/>
            <person name="Vollmers J."/>
            <person name="Rivas-Marin E."/>
            <person name="Kohn T."/>
            <person name="Peeters S.H."/>
            <person name="Heuer A."/>
            <person name="Rast P."/>
            <person name="Oberbeckmann S."/>
            <person name="Bunk B."/>
            <person name="Jeske O."/>
            <person name="Meyerdierks A."/>
            <person name="Storesund J.E."/>
            <person name="Kallscheuer N."/>
            <person name="Luecker S."/>
            <person name="Lage O.M."/>
            <person name="Pohl T."/>
            <person name="Merkel B.J."/>
            <person name="Hornburger P."/>
            <person name="Mueller R.-W."/>
            <person name="Bruemmer F."/>
            <person name="Labrenz M."/>
            <person name="Spormann A.M."/>
            <person name="Op Den Camp H."/>
            <person name="Overmann J."/>
            <person name="Amann R."/>
            <person name="Jetten M.S.M."/>
            <person name="Mascher T."/>
            <person name="Medema M.H."/>
            <person name="Devos D.P."/>
            <person name="Kaster A.-K."/>
            <person name="Ovreas L."/>
            <person name="Rohde M."/>
            <person name="Galperin M.Y."/>
            <person name="Jogler C."/>
        </authorList>
    </citation>
    <scope>NUCLEOTIDE SEQUENCE [LARGE SCALE GENOMIC DNA]</scope>
    <source>
        <strain evidence="8 9">Pla123a</strain>
    </source>
</reference>
<dbReference type="InterPro" id="IPR046357">
    <property type="entry name" value="PPIase_dom_sf"/>
</dbReference>
<keyword evidence="4 5" id="KW-0413">Isomerase</keyword>
<keyword evidence="3 5" id="KW-0697">Rotamase</keyword>
<evidence type="ECO:0000259" key="7">
    <source>
        <dbReference type="PROSITE" id="PS50059"/>
    </source>
</evidence>
<keyword evidence="9" id="KW-1185">Reference proteome</keyword>
<evidence type="ECO:0000256" key="5">
    <source>
        <dbReference type="PROSITE-ProRule" id="PRU00277"/>
    </source>
</evidence>
<dbReference type="InterPro" id="IPR001179">
    <property type="entry name" value="PPIase_FKBP_dom"/>
</dbReference>
<proteinExistence type="inferred from homology"/>
<dbReference type="EC" id="5.2.1.8" evidence="6"/>
<feature type="domain" description="PPIase FKBP-type" evidence="7">
    <location>
        <begin position="23"/>
        <end position="110"/>
    </location>
</feature>
<comment type="catalytic activity">
    <reaction evidence="1 5 6">
        <text>[protein]-peptidylproline (omega=180) = [protein]-peptidylproline (omega=0)</text>
        <dbReference type="Rhea" id="RHEA:16237"/>
        <dbReference type="Rhea" id="RHEA-COMP:10747"/>
        <dbReference type="Rhea" id="RHEA-COMP:10748"/>
        <dbReference type="ChEBI" id="CHEBI:83833"/>
        <dbReference type="ChEBI" id="CHEBI:83834"/>
        <dbReference type="EC" id="5.2.1.8"/>
    </reaction>
</comment>
<evidence type="ECO:0000256" key="2">
    <source>
        <dbReference type="ARBA" id="ARBA00006577"/>
    </source>
</evidence>
<dbReference type="Proteomes" id="UP000318478">
    <property type="component" value="Unassembled WGS sequence"/>
</dbReference>
<comment type="similarity">
    <text evidence="2 6">Belongs to the FKBP-type PPIase family.</text>
</comment>
<organism evidence="8 9">
    <name type="scientific">Posidoniimonas polymericola</name>
    <dbReference type="NCBI Taxonomy" id="2528002"/>
    <lineage>
        <taxon>Bacteria</taxon>
        <taxon>Pseudomonadati</taxon>
        <taxon>Planctomycetota</taxon>
        <taxon>Planctomycetia</taxon>
        <taxon>Pirellulales</taxon>
        <taxon>Lacipirellulaceae</taxon>
        <taxon>Posidoniimonas</taxon>
    </lineage>
</organism>
<evidence type="ECO:0000256" key="4">
    <source>
        <dbReference type="ARBA" id="ARBA00023235"/>
    </source>
</evidence>
<dbReference type="GO" id="GO:0003755">
    <property type="term" value="F:peptidyl-prolyl cis-trans isomerase activity"/>
    <property type="evidence" value="ECO:0007669"/>
    <property type="project" value="UniProtKB-UniRule"/>
</dbReference>
<evidence type="ECO:0000256" key="3">
    <source>
        <dbReference type="ARBA" id="ARBA00023110"/>
    </source>
</evidence>
<evidence type="ECO:0000256" key="1">
    <source>
        <dbReference type="ARBA" id="ARBA00000971"/>
    </source>
</evidence>
<evidence type="ECO:0000313" key="9">
    <source>
        <dbReference type="Proteomes" id="UP000318478"/>
    </source>
</evidence>
<dbReference type="PROSITE" id="PS50059">
    <property type="entry name" value="FKBP_PPIASE"/>
    <property type="match status" value="1"/>
</dbReference>
<dbReference type="PANTHER" id="PTHR43811">
    <property type="entry name" value="FKBP-TYPE PEPTIDYL-PROLYL CIS-TRANS ISOMERASE FKPA"/>
    <property type="match status" value="1"/>
</dbReference>
<accession>A0A5C5ZD63</accession>